<evidence type="ECO:0000313" key="2">
    <source>
        <dbReference type="EnsemblMetazoa" id="ACUA029153-PA"/>
    </source>
</evidence>
<proteinExistence type="predicted"/>
<feature type="signal peptide" evidence="1">
    <location>
        <begin position="1"/>
        <end position="20"/>
    </location>
</feature>
<accession>A0A3F2YVD1</accession>
<keyword evidence="3" id="KW-1185">Reference proteome</keyword>
<dbReference type="AlphaFoldDB" id="A0A3F2YVD1"/>
<name>A0A3F2YVD1_9DIPT</name>
<organism evidence="2 3">
    <name type="scientific">Anopheles culicifacies</name>
    <dbReference type="NCBI Taxonomy" id="139723"/>
    <lineage>
        <taxon>Eukaryota</taxon>
        <taxon>Metazoa</taxon>
        <taxon>Ecdysozoa</taxon>
        <taxon>Arthropoda</taxon>
        <taxon>Hexapoda</taxon>
        <taxon>Insecta</taxon>
        <taxon>Pterygota</taxon>
        <taxon>Neoptera</taxon>
        <taxon>Endopterygota</taxon>
        <taxon>Diptera</taxon>
        <taxon>Nematocera</taxon>
        <taxon>Culicoidea</taxon>
        <taxon>Culicidae</taxon>
        <taxon>Anophelinae</taxon>
        <taxon>Anopheles</taxon>
        <taxon>culicifacies species complex</taxon>
    </lineage>
</organism>
<dbReference type="Proteomes" id="UP000075883">
    <property type="component" value="Unassembled WGS sequence"/>
</dbReference>
<keyword evidence="1" id="KW-0732">Signal</keyword>
<dbReference type="EMBL" id="AXCM01000024">
    <property type="status" value="NOT_ANNOTATED_CDS"/>
    <property type="molecule type" value="Genomic_DNA"/>
</dbReference>
<dbReference type="EnsemblMetazoa" id="ACUA029153-RA">
    <property type="protein sequence ID" value="ACUA029153-PA"/>
    <property type="gene ID" value="ACUA029153"/>
</dbReference>
<evidence type="ECO:0008006" key="4">
    <source>
        <dbReference type="Google" id="ProtNLM"/>
    </source>
</evidence>
<reference evidence="3" key="1">
    <citation type="submission" date="2013-09" db="EMBL/GenBank/DDBJ databases">
        <title>The Genome Sequence of Anopheles culicifacies species A.</title>
        <authorList>
            <consortium name="The Broad Institute Genomics Platform"/>
            <person name="Neafsey D.E."/>
            <person name="Besansky N."/>
            <person name="Howell P."/>
            <person name="Walton C."/>
            <person name="Young S.K."/>
            <person name="Zeng Q."/>
            <person name="Gargeya S."/>
            <person name="Fitzgerald M."/>
            <person name="Haas B."/>
            <person name="Abouelleil A."/>
            <person name="Allen A.W."/>
            <person name="Alvarado L."/>
            <person name="Arachchi H.M."/>
            <person name="Berlin A.M."/>
            <person name="Chapman S.B."/>
            <person name="Gainer-Dewar J."/>
            <person name="Goldberg J."/>
            <person name="Griggs A."/>
            <person name="Gujja S."/>
            <person name="Hansen M."/>
            <person name="Howarth C."/>
            <person name="Imamovic A."/>
            <person name="Ireland A."/>
            <person name="Larimer J."/>
            <person name="McCowan C."/>
            <person name="Murphy C."/>
            <person name="Pearson M."/>
            <person name="Poon T.W."/>
            <person name="Priest M."/>
            <person name="Roberts A."/>
            <person name="Saif S."/>
            <person name="Shea T."/>
            <person name="Sisk P."/>
            <person name="Sykes S."/>
            <person name="Wortman J."/>
            <person name="Nusbaum C."/>
            <person name="Birren B."/>
        </authorList>
    </citation>
    <scope>NUCLEOTIDE SEQUENCE [LARGE SCALE GENOMIC DNA]</scope>
    <source>
        <strain evidence="3">A-37</strain>
    </source>
</reference>
<dbReference type="VEuPathDB" id="VectorBase:ACUA029153"/>
<evidence type="ECO:0000313" key="3">
    <source>
        <dbReference type="Proteomes" id="UP000075883"/>
    </source>
</evidence>
<sequence>MAKLVLLFLVIFCIIQFTLAARLRRDAVEEGVATIKKTISDTFTKENVDSFFNKLGEMGELFKSKTSELGDAIQQKVKEVVN</sequence>
<protein>
    <recommendedName>
        <fullName evidence="4">Salivary secreted peptide</fullName>
    </recommendedName>
</protein>
<reference evidence="2" key="2">
    <citation type="submission" date="2020-05" db="UniProtKB">
        <authorList>
            <consortium name="EnsemblMetazoa"/>
        </authorList>
    </citation>
    <scope>IDENTIFICATION</scope>
    <source>
        <strain evidence="2">A-37</strain>
    </source>
</reference>
<feature type="chain" id="PRO_5017613368" description="Salivary secreted peptide" evidence="1">
    <location>
        <begin position="21"/>
        <end position="82"/>
    </location>
</feature>
<evidence type="ECO:0000256" key="1">
    <source>
        <dbReference type="SAM" id="SignalP"/>
    </source>
</evidence>